<dbReference type="EMBL" id="CP018477">
    <property type="protein sequence ID" value="ASV74956.1"/>
    <property type="molecule type" value="Genomic_DNA"/>
</dbReference>
<proteinExistence type="inferred from homology"/>
<evidence type="ECO:0000256" key="5">
    <source>
        <dbReference type="ARBA" id="ARBA00023002"/>
    </source>
</evidence>
<keyword evidence="3" id="KW-0479">Metal-binding</keyword>
<gene>
    <name evidence="7" type="ORF">THTE_2354</name>
</gene>
<evidence type="ECO:0000256" key="4">
    <source>
        <dbReference type="ARBA" id="ARBA00022833"/>
    </source>
</evidence>
<dbReference type="PANTHER" id="PTHR43350:SF19">
    <property type="entry name" value="D-GULOSIDE 3-DEHYDROGENASE"/>
    <property type="match status" value="1"/>
</dbReference>
<comment type="cofactor">
    <cofactor evidence="1">
        <name>Zn(2+)</name>
        <dbReference type="ChEBI" id="CHEBI:29105"/>
    </cofactor>
</comment>
<dbReference type="KEGG" id="ttf:THTE_2354"/>
<dbReference type="Pfam" id="PF08240">
    <property type="entry name" value="ADH_N"/>
    <property type="match status" value="1"/>
</dbReference>
<dbReference type="CDD" id="cd08255">
    <property type="entry name" value="2-desacetyl-2-hydroxyethyl_bacteriochlorophyllide_like"/>
    <property type="match status" value="1"/>
</dbReference>
<dbReference type="OrthoDB" id="9815825at2"/>
<keyword evidence="4" id="KW-0862">Zinc</keyword>
<accession>A0A286RG73</accession>
<dbReference type="PANTHER" id="PTHR43350">
    <property type="entry name" value="NAD-DEPENDENT ALCOHOL DEHYDROGENASE"/>
    <property type="match status" value="1"/>
</dbReference>
<dbReference type="InterPro" id="IPR000683">
    <property type="entry name" value="Gfo/Idh/MocA-like_OxRdtase_N"/>
</dbReference>
<keyword evidence="8" id="KW-1185">Reference proteome</keyword>
<keyword evidence="5" id="KW-0560">Oxidoreductase</keyword>
<dbReference type="SUPFAM" id="SSF51735">
    <property type="entry name" value="NAD(P)-binding Rossmann-fold domains"/>
    <property type="match status" value="2"/>
</dbReference>
<reference evidence="7 8" key="1">
    <citation type="journal article" name="Front. Microbiol.">
        <title>Sugar Metabolism of the First Thermophilic Planctomycete Thermogutta terrifontis: Comparative Genomic and Transcriptomic Approaches.</title>
        <authorList>
            <person name="Elcheninov A.G."/>
            <person name="Menzel P."/>
            <person name="Gudbergsdottir S.R."/>
            <person name="Slesarev A.I."/>
            <person name="Kadnikov V.V."/>
            <person name="Krogh A."/>
            <person name="Bonch-Osmolovskaya E.A."/>
            <person name="Peng X."/>
            <person name="Kublanov I.V."/>
        </authorList>
    </citation>
    <scope>NUCLEOTIDE SEQUENCE [LARGE SCALE GENOMIC DNA]</scope>
    <source>
        <strain evidence="7 8">R1</strain>
    </source>
</reference>
<dbReference type="Gene3D" id="3.40.50.720">
    <property type="entry name" value="NAD(P)-binding Rossmann-like Domain"/>
    <property type="match status" value="2"/>
</dbReference>
<dbReference type="InterPro" id="IPR036291">
    <property type="entry name" value="NAD(P)-bd_dom_sf"/>
</dbReference>
<evidence type="ECO:0000256" key="2">
    <source>
        <dbReference type="ARBA" id="ARBA00008072"/>
    </source>
</evidence>
<dbReference type="InterPro" id="IPR013154">
    <property type="entry name" value="ADH-like_N"/>
</dbReference>
<evidence type="ECO:0000256" key="1">
    <source>
        <dbReference type="ARBA" id="ARBA00001947"/>
    </source>
</evidence>
<dbReference type="Gene3D" id="3.30.360.10">
    <property type="entry name" value="Dihydrodipicolinate Reductase, domain 2"/>
    <property type="match status" value="1"/>
</dbReference>
<dbReference type="Pfam" id="PF01408">
    <property type="entry name" value="GFO_IDH_MocA"/>
    <property type="match status" value="1"/>
</dbReference>
<dbReference type="SUPFAM" id="SSF55347">
    <property type="entry name" value="Glyceraldehyde-3-phosphate dehydrogenase-like, C-terminal domain"/>
    <property type="match status" value="1"/>
</dbReference>
<dbReference type="GO" id="GO:0046872">
    <property type="term" value="F:metal ion binding"/>
    <property type="evidence" value="ECO:0007669"/>
    <property type="project" value="UniProtKB-KW"/>
</dbReference>
<evidence type="ECO:0000313" key="8">
    <source>
        <dbReference type="Proteomes" id="UP000215086"/>
    </source>
</evidence>
<evidence type="ECO:0000256" key="3">
    <source>
        <dbReference type="ARBA" id="ARBA00022723"/>
    </source>
</evidence>
<dbReference type="InterPro" id="IPR020843">
    <property type="entry name" value="ER"/>
</dbReference>
<dbReference type="Pfam" id="PF00107">
    <property type="entry name" value="ADH_zinc_N"/>
    <property type="match status" value="1"/>
</dbReference>
<evidence type="ECO:0000259" key="6">
    <source>
        <dbReference type="SMART" id="SM00829"/>
    </source>
</evidence>
<dbReference type="InterPro" id="IPR011032">
    <property type="entry name" value="GroES-like_sf"/>
</dbReference>
<dbReference type="GO" id="GO:0016491">
    <property type="term" value="F:oxidoreductase activity"/>
    <property type="evidence" value="ECO:0007669"/>
    <property type="project" value="UniProtKB-KW"/>
</dbReference>
<evidence type="ECO:0000313" key="7">
    <source>
        <dbReference type="EMBL" id="ASV74956.1"/>
    </source>
</evidence>
<name>A0A286RG73_9BACT</name>
<dbReference type="GO" id="GO:0000166">
    <property type="term" value="F:nucleotide binding"/>
    <property type="evidence" value="ECO:0007669"/>
    <property type="project" value="InterPro"/>
</dbReference>
<dbReference type="InterPro" id="IPR013149">
    <property type="entry name" value="ADH-like_C"/>
</dbReference>
<dbReference type="AlphaFoldDB" id="A0A286RG73"/>
<sequence length="709" mass="76725">MYQLLQNVRNGRLELADIPLPQVGGNRLLVRTEASLISAGTERMVAQLARKGLLGKARARPDLVKKVLTKLQRDGLWATLRSVQQQLDRWMPLGYSCAGEIVAAGPAVRHFRVGQRVACAGAGIANHAEYNAVPELLAAPIPDGVACEDAAYATLGAIALQGIRNADVQVGEYVVVIGLGLLGQLAVQILKAAGCQVAGLDPVPARRELALTGGASLALPPDSASISAVRTWTHGLGADAIIITAATSSNAPVELAAELARDRARVIMVGVTGMNIPRKPYYEKELTFIVSRSYGPGRYDPDYEEHGHDYPPGYIRWTEQRNLQAFLELVAAGSVRPSILTTHRFPIDRAIEAFELMLHGREPYLGIVLTYPSRETASARRIELLAPARPIDKATLGVSFIGAGNFAQAVLLPILKKLPQVRFRGIVTASGMTAQTVGKKYGFQWCATDVDEILNDSDTDVVFIVTRHSQHAPLVCRALEAGKAVFCEKPLAITPDQLEAVQATLQKTGGHLMVGFNRRFAPLAQELKQFTKGRGPLSVTYRVNAGPIPRDHWLADPAEGGRIIGEACHFFDFFAFLTDSEPLELQRLSPQGVSPRDDGQFLVRYKDGSICHLIYSTNGSPGFSKERIEVHAGGCSAVLEDFKTLILDDGIRRHKKNLWTADKGHSRAIAAFLASLADSRPLIAPETFIHVTLLTLCAAGVVERLPATG</sequence>
<dbReference type="SUPFAM" id="SSF50129">
    <property type="entry name" value="GroES-like"/>
    <property type="match status" value="1"/>
</dbReference>
<organism evidence="7 8">
    <name type="scientific">Thermogutta terrifontis</name>
    <dbReference type="NCBI Taxonomy" id="1331910"/>
    <lineage>
        <taxon>Bacteria</taxon>
        <taxon>Pseudomonadati</taxon>
        <taxon>Planctomycetota</taxon>
        <taxon>Planctomycetia</taxon>
        <taxon>Pirellulales</taxon>
        <taxon>Thermoguttaceae</taxon>
        <taxon>Thermogutta</taxon>
    </lineage>
</organism>
<protein>
    <submittedName>
        <fullName evidence="7">Putative zinc-binding dehydrogenase</fullName>
    </submittedName>
</protein>
<comment type="similarity">
    <text evidence="2">Belongs to the zinc-containing alcohol dehydrogenase family.</text>
</comment>
<dbReference type="RefSeq" id="WP_095415144.1">
    <property type="nucleotide sequence ID" value="NZ_CP018477.1"/>
</dbReference>
<feature type="domain" description="Enoyl reductase (ER)" evidence="6">
    <location>
        <begin position="11"/>
        <end position="362"/>
    </location>
</feature>
<dbReference type="Gene3D" id="3.90.180.10">
    <property type="entry name" value="Medium-chain alcohol dehydrogenases, catalytic domain"/>
    <property type="match status" value="2"/>
</dbReference>
<dbReference type="Proteomes" id="UP000215086">
    <property type="component" value="Chromosome"/>
</dbReference>
<dbReference type="SMART" id="SM00829">
    <property type="entry name" value="PKS_ER"/>
    <property type="match status" value="1"/>
</dbReference>